<dbReference type="Proteomes" id="UP000217830">
    <property type="component" value="Unassembled WGS sequence"/>
</dbReference>
<keyword evidence="2" id="KW-1185">Reference proteome</keyword>
<proteinExistence type="predicted"/>
<comment type="caution">
    <text evidence="1">The sequence shown here is derived from an EMBL/GenBank/DDBJ whole genome shotgun (WGS) entry which is preliminary data.</text>
</comment>
<gene>
    <name evidence="1" type="ORF">CKQ80_16330</name>
</gene>
<name>A0A2A2PNK7_9PSED</name>
<evidence type="ECO:0000313" key="2">
    <source>
        <dbReference type="Proteomes" id="UP000217830"/>
    </source>
</evidence>
<reference evidence="1 2" key="1">
    <citation type="submission" date="2017-08" db="EMBL/GenBank/DDBJ databases">
        <title>Draft Genome Sequence of Pseudomonas moraviensis TYU6, isolated from Taxus cuspidata by using PacBio Single-Molecule Real-Time Technology.</title>
        <authorList>
            <person name="Baek K.-H."/>
            <person name="Mishra A.K."/>
        </authorList>
    </citation>
    <scope>NUCLEOTIDE SEQUENCE [LARGE SCALE GENOMIC DNA]</scope>
    <source>
        <strain evidence="1 2">TYU6</strain>
    </source>
</reference>
<protein>
    <submittedName>
        <fullName evidence="1">Uncharacterized protein</fullName>
    </submittedName>
</protein>
<accession>A0A2A2PNK7</accession>
<organism evidence="1 2">
    <name type="scientific">Pseudomonas moraviensis</name>
    <dbReference type="NCBI Taxonomy" id="321662"/>
    <lineage>
        <taxon>Bacteria</taxon>
        <taxon>Pseudomonadati</taxon>
        <taxon>Pseudomonadota</taxon>
        <taxon>Gammaproteobacteria</taxon>
        <taxon>Pseudomonadales</taxon>
        <taxon>Pseudomonadaceae</taxon>
        <taxon>Pseudomonas</taxon>
    </lineage>
</organism>
<evidence type="ECO:0000313" key="1">
    <source>
        <dbReference type="EMBL" id="PAW56811.1"/>
    </source>
</evidence>
<dbReference type="AlphaFoldDB" id="A0A2A2PNK7"/>
<dbReference type="EMBL" id="NRST01000001">
    <property type="protein sequence ID" value="PAW56811.1"/>
    <property type="molecule type" value="Genomic_DNA"/>
</dbReference>
<sequence length="70" mass="7666">MSGLGLREDQREVEVLVTLIVAALPPQPRWCHRWQASSHRICAETEGSVIPKSIVGAGLPAMRPEQVPPI</sequence>